<dbReference type="InterPro" id="IPR000209">
    <property type="entry name" value="Peptidase_S8/S53_dom"/>
</dbReference>
<dbReference type="EMBL" id="KN837297">
    <property type="protein sequence ID" value="KIJ28813.1"/>
    <property type="molecule type" value="Genomic_DNA"/>
</dbReference>
<feature type="binding site" evidence="15">
    <location>
        <position position="526"/>
    </location>
    <ligand>
        <name>Ca(2+)</name>
        <dbReference type="ChEBI" id="CHEBI:29108"/>
    </ligand>
</feature>
<feature type="active site" description="Charge relay system" evidence="15">
    <location>
        <position position="285"/>
    </location>
</feature>
<evidence type="ECO:0000256" key="4">
    <source>
        <dbReference type="ARBA" id="ARBA00012462"/>
    </source>
</evidence>
<evidence type="ECO:0000256" key="13">
    <source>
        <dbReference type="ARBA" id="ARBA00023145"/>
    </source>
</evidence>
<dbReference type="Proteomes" id="UP000054279">
    <property type="component" value="Unassembled WGS sequence"/>
</dbReference>
<evidence type="ECO:0000259" key="17">
    <source>
        <dbReference type="PROSITE" id="PS51695"/>
    </source>
</evidence>
<evidence type="ECO:0000256" key="14">
    <source>
        <dbReference type="ARBA" id="ARBA00023180"/>
    </source>
</evidence>
<reference evidence="18 19" key="1">
    <citation type="submission" date="2014-06" db="EMBL/GenBank/DDBJ databases">
        <title>Evolutionary Origins and Diversification of the Mycorrhizal Mutualists.</title>
        <authorList>
            <consortium name="DOE Joint Genome Institute"/>
            <consortium name="Mycorrhizal Genomics Consortium"/>
            <person name="Kohler A."/>
            <person name="Kuo A."/>
            <person name="Nagy L.G."/>
            <person name="Floudas D."/>
            <person name="Copeland A."/>
            <person name="Barry K.W."/>
            <person name="Cichocki N."/>
            <person name="Veneault-Fourrey C."/>
            <person name="LaButti K."/>
            <person name="Lindquist E.A."/>
            <person name="Lipzen A."/>
            <person name="Lundell T."/>
            <person name="Morin E."/>
            <person name="Murat C."/>
            <person name="Riley R."/>
            <person name="Ohm R."/>
            <person name="Sun H."/>
            <person name="Tunlid A."/>
            <person name="Henrissat B."/>
            <person name="Grigoriev I.V."/>
            <person name="Hibbett D.S."/>
            <person name="Martin F."/>
        </authorList>
    </citation>
    <scope>NUCLEOTIDE SEQUENCE [LARGE SCALE GENOMIC DNA]</scope>
    <source>
        <strain evidence="18 19">SS14</strain>
    </source>
</reference>
<dbReference type="PANTHER" id="PTHR14218">
    <property type="entry name" value="PROTEASE S8 TRIPEPTIDYL PEPTIDASE I CLN2"/>
    <property type="match status" value="1"/>
</dbReference>
<comment type="function">
    <text evidence="2">Secreted tripeptidyl-peptidase which degrades proteins at acidic pHs and is involved in virulence.</text>
</comment>
<keyword evidence="19" id="KW-1185">Reference proteome</keyword>
<dbReference type="InterPro" id="IPR015366">
    <property type="entry name" value="S53_propep"/>
</dbReference>
<dbReference type="Gene3D" id="3.40.50.200">
    <property type="entry name" value="Peptidase S8/S53 domain"/>
    <property type="match status" value="1"/>
</dbReference>
<dbReference type="SUPFAM" id="SSF52743">
    <property type="entry name" value="Subtilisin-like"/>
    <property type="match status" value="1"/>
</dbReference>
<evidence type="ECO:0000256" key="11">
    <source>
        <dbReference type="ARBA" id="ARBA00022837"/>
    </source>
</evidence>
<feature type="signal peptide" evidence="16">
    <location>
        <begin position="1"/>
        <end position="16"/>
    </location>
</feature>
<keyword evidence="5" id="KW-0964">Secreted</keyword>
<comment type="subcellular location">
    <subcellularLocation>
        <location evidence="3">Secreted</location>
        <location evidence="3">Extracellular space</location>
    </subcellularLocation>
</comment>
<protein>
    <recommendedName>
        <fullName evidence="4">tripeptidyl-peptidase II</fullName>
        <ecNumber evidence="4">3.4.14.10</ecNumber>
    </recommendedName>
</protein>
<feature type="binding site" evidence="15">
    <location>
        <position position="547"/>
    </location>
    <ligand>
        <name>Ca(2+)</name>
        <dbReference type="ChEBI" id="CHEBI:29108"/>
    </ligand>
</feature>
<comment type="catalytic activity">
    <reaction evidence="1">
        <text>Release of an N-terminal tripeptide from a polypeptide.</text>
        <dbReference type="EC" id="3.4.14.10"/>
    </reaction>
</comment>
<keyword evidence="6 15" id="KW-0645">Protease</keyword>
<evidence type="ECO:0000256" key="7">
    <source>
        <dbReference type="ARBA" id="ARBA00022723"/>
    </source>
</evidence>
<feature type="active site" description="Charge relay system" evidence="15">
    <location>
        <position position="483"/>
    </location>
</feature>
<dbReference type="GO" id="GO:0005576">
    <property type="term" value="C:extracellular region"/>
    <property type="evidence" value="ECO:0007669"/>
    <property type="project" value="UniProtKB-SubCell"/>
</dbReference>
<evidence type="ECO:0000313" key="19">
    <source>
        <dbReference type="Proteomes" id="UP000054279"/>
    </source>
</evidence>
<dbReference type="InterPro" id="IPR036852">
    <property type="entry name" value="Peptidase_S8/S53_dom_sf"/>
</dbReference>
<dbReference type="GO" id="GO:0004252">
    <property type="term" value="F:serine-type endopeptidase activity"/>
    <property type="evidence" value="ECO:0007669"/>
    <property type="project" value="UniProtKB-UniRule"/>
</dbReference>
<evidence type="ECO:0000313" key="18">
    <source>
        <dbReference type="EMBL" id="KIJ28813.1"/>
    </source>
</evidence>
<evidence type="ECO:0000256" key="5">
    <source>
        <dbReference type="ARBA" id="ARBA00022525"/>
    </source>
</evidence>
<gene>
    <name evidence="18" type="ORF">M422DRAFT_189249</name>
</gene>
<keyword evidence="11 15" id="KW-0106">Calcium</keyword>
<keyword evidence="12" id="KW-0843">Virulence</keyword>
<feature type="active site" description="Charge relay system" evidence="15">
    <location>
        <position position="289"/>
    </location>
</feature>
<dbReference type="AlphaFoldDB" id="A0A0C9TH55"/>
<accession>A0A0C9TH55</accession>
<feature type="binding site" evidence="15">
    <location>
        <position position="527"/>
    </location>
    <ligand>
        <name>Ca(2+)</name>
        <dbReference type="ChEBI" id="CHEBI:29108"/>
    </ligand>
</feature>
<evidence type="ECO:0000256" key="12">
    <source>
        <dbReference type="ARBA" id="ARBA00023026"/>
    </source>
</evidence>
<evidence type="ECO:0000256" key="2">
    <source>
        <dbReference type="ARBA" id="ARBA00002451"/>
    </source>
</evidence>
<evidence type="ECO:0000256" key="9">
    <source>
        <dbReference type="ARBA" id="ARBA00022801"/>
    </source>
</evidence>
<feature type="chain" id="PRO_5002213730" description="tripeptidyl-peptidase II" evidence="16">
    <location>
        <begin position="17"/>
        <end position="585"/>
    </location>
</feature>
<evidence type="ECO:0000256" key="1">
    <source>
        <dbReference type="ARBA" id="ARBA00001910"/>
    </source>
</evidence>
<sequence>MLFVSVFLSFIGVATASRFAQNLVLHEKMDAIPEGFVQNGPAAESTTLNLRINLASTDITGLQEALFAVSTPHSARYGQHLTKEEVEAFVAPKSETIQVIKSFLRANGLTSKTISPAGDWLRVLMSVSKANELFGAQFSVFTNQASGQQTIRTMQYSIPTSLKGHVELIHPTVTFPTTFGQPRFTSPGIQVPLKDIFLVGNVVPASCATSVTPACLQALYGIPTARATQHSNTLGVSGFTGQFAQSADLQTFLRAQRPDLVNTTFALQTLDGGVNTQGAGSAGIEANLDIQYTVGVASGVPTTFISVGNDFQDGALDGFLDIINFLLAEAAPPQVLTTSYGQNENTISRALANQLCNAYMQLGARGTSILFSSGDGGVAGSQSESCTAFLPTFPSGCPFVTSVGATTGIGPETAASFTSGGFSNFFARPSYQSAVVSSFLTRLGSTNSGKFNTSGRGFPDVSAQGENIVIVNAGKTGSVSGTSCASPVFASVVSLLNDQLIAAGKSPLGFLNPFLYSAAGIGALTDITTGNNPGCNTNGFAAGIGWDPVTGLGTPNFPKLLTAVVSLGSCISRQLPTSPFLIQRS</sequence>
<dbReference type="SUPFAM" id="SSF54897">
    <property type="entry name" value="Protease propeptides/inhibitors"/>
    <property type="match status" value="1"/>
</dbReference>
<keyword evidence="8 16" id="KW-0732">Signal</keyword>
<dbReference type="EC" id="3.4.14.10" evidence="4"/>
<dbReference type="CDD" id="cd04056">
    <property type="entry name" value="Peptidases_S53"/>
    <property type="match status" value="1"/>
</dbReference>
<keyword evidence="7 15" id="KW-0479">Metal-binding</keyword>
<dbReference type="GO" id="GO:0008240">
    <property type="term" value="F:tripeptidyl-peptidase activity"/>
    <property type="evidence" value="ECO:0007669"/>
    <property type="project" value="UniProtKB-EC"/>
</dbReference>
<comment type="cofactor">
    <cofactor evidence="15">
        <name>Ca(2+)</name>
        <dbReference type="ChEBI" id="CHEBI:29108"/>
    </cofactor>
    <text evidence="15">Binds 1 Ca(2+) ion per subunit.</text>
</comment>
<feature type="binding site" evidence="15">
    <location>
        <position position="545"/>
    </location>
    <ligand>
        <name>Ca(2+)</name>
        <dbReference type="ChEBI" id="CHEBI:29108"/>
    </ligand>
</feature>
<dbReference type="SMART" id="SM00944">
    <property type="entry name" value="Pro-kuma_activ"/>
    <property type="match status" value="1"/>
</dbReference>
<keyword evidence="10 15" id="KW-0720">Serine protease</keyword>
<dbReference type="GO" id="GO:0006508">
    <property type="term" value="P:proteolysis"/>
    <property type="evidence" value="ECO:0007669"/>
    <property type="project" value="UniProtKB-KW"/>
</dbReference>
<evidence type="ECO:0000256" key="15">
    <source>
        <dbReference type="PROSITE-ProRule" id="PRU01032"/>
    </source>
</evidence>
<dbReference type="HOGENOM" id="CLU_013783_3_1_1"/>
<dbReference type="Pfam" id="PF00082">
    <property type="entry name" value="Peptidase_S8"/>
    <property type="match status" value="1"/>
</dbReference>
<dbReference type="InterPro" id="IPR030400">
    <property type="entry name" value="Sedolisin_dom"/>
</dbReference>
<feature type="domain" description="Peptidase S53" evidence="17">
    <location>
        <begin position="210"/>
        <end position="567"/>
    </location>
</feature>
<keyword evidence="13" id="KW-0865">Zymogen</keyword>
<keyword evidence="14" id="KW-0325">Glycoprotein</keyword>
<dbReference type="FunFam" id="3.40.50.200:FF:000015">
    <property type="entry name" value="Tripeptidyl peptidase A"/>
    <property type="match status" value="1"/>
</dbReference>
<dbReference type="CDD" id="cd11377">
    <property type="entry name" value="Pro-peptidase_S53"/>
    <property type="match status" value="1"/>
</dbReference>
<dbReference type="GO" id="GO:0046872">
    <property type="term" value="F:metal ion binding"/>
    <property type="evidence" value="ECO:0007669"/>
    <property type="project" value="UniProtKB-UniRule"/>
</dbReference>
<evidence type="ECO:0000256" key="10">
    <source>
        <dbReference type="ARBA" id="ARBA00022825"/>
    </source>
</evidence>
<dbReference type="PANTHER" id="PTHR14218:SF10">
    <property type="entry name" value="PEPTIDASE S53 DOMAIN-CONTAINING PROTEIN"/>
    <property type="match status" value="1"/>
</dbReference>
<keyword evidence="9 15" id="KW-0378">Hydrolase</keyword>
<evidence type="ECO:0000256" key="16">
    <source>
        <dbReference type="SAM" id="SignalP"/>
    </source>
</evidence>
<evidence type="ECO:0000256" key="6">
    <source>
        <dbReference type="ARBA" id="ARBA00022670"/>
    </source>
</evidence>
<evidence type="ECO:0000256" key="3">
    <source>
        <dbReference type="ARBA" id="ARBA00004239"/>
    </source>
</evidence>
<evidence type="ECO:0000256" key="8">
    <source>
        <dbReference type="ARBA" id="ARBA00022729"/>
    </source>
</evidence>
<dbReference type="Pfam" id="PF09286">
    <property type="entry name" value="Pro-kuma_activ"/>
    <property type="match status" value="1"/>
</dbReference>
<organism evidence="18 19">
    <name type="scientific">Sphaerobolus stellatus (strain SS14)</name>
    <dbReference type="NCBI Taxonomy" id="990650"/>
    <lineage>
        <taxon>Eukaryota</taxon>
        <taxon>Fungi</taxon>
        <taxon>Dikarya</taxon>
        <taxon>Basidiomycota</taxon>
        <taxon>Agaricomycotina</taxon>
        <taxon>Agaricomycetes</taxon>
        <taxon>Phallomycetidae</taxon>
        <taxon>Geastrales</taxon>
        <taxon>Sphaerobolaceae</taxon>
        <taxon>Sphaerobolus</taxon>
    </lineage>
</organism>
<dbReference type="OrthoDB" id="409122at2759"/>
<dbReference type="PROSITE" id="PS51695">
    <property type="entry name" value="SEDOLISIN"/>
    <property type="match status" value="1"/>
</dbReference>
<name>A0A0C9TH55_SPHS4</name>
<dbReference type="InterPro" id="IPR050819">
    <property type="entry name" value="Tripeptidyl-peptidase_I"/>
</dbReference>
<proteinExistence type="predicted"/>